<dbReference type="InterPro" id="IPR050680">
    <property type="entry name" value="YpeA/RimI_acetyltransf"/>
</dbReference>
<evidence type="ECO:0000256" key="2">
    <source>
        <dbReference type="ARBA" id="ARBA00023315"/>
    </source>
</evidence>
<dbReference type="OrthoDB" id="143110at2"/>
<gene>
    <name evidence="4" type="ORF">E8M12_15410</name>
</gene>
<dbReference type="GO" id="GO:0016747">
    <property type="term" value="F:acyltransferase activity, transferring groups other than amino-acyl groups"/>
    <property type="evidence" value="ECO:0007669"/>
    <property type="project" value="InterPro"/>
</dbReference>
<keyword evidence="1 4" id="KW-0808">Transferase</keyword>
<feature type="domain" description="N-acetyltransferase" evidence="3">
    <location>
        <begin position="3"/>
        <end position="171"/>
    </location>
</feature>
<sequence length="171" mass="19817">MKIQIRTATCEDAKALCEFMEQSFRDTFAEFNTPEDMDAYCRKHFSHAQQRDEIQNPGIITRLMLASANIAGYVQLRPGNAFEHCPLSNPMHLDRIYVAREFLGMGVADSLFLDSMQQAQALNCDGIWLGVWEHNPRAIRFYQKLGFVECGDTRFWLGNDKQRDLLMLKRF</sequence>
<evidence type="ECO:0000313" key="4">
    <source>
        <dbReference type="EMBL" id="TKB43252.1"/>
    </source>
</evidence>
<name>A0A4U1B1Q9_9GAMM</name>
<comment type="caution">
    <text evidence="4">The sequence shown here is derived from an EMBL/GenBank/DDBJ whole genome shotgun (WGS) entry which is preliminary data.</text>
</comment>
<dbReference type="PANTHER" id="PTHR43420">
    <property type="entry name" value="ACETYLTRANSFERASE"/>
    <property type="match status" value="1"/>
</dbReference>
<dbReference type="CDD" id="cd04301">
    <property type="entry name" value="NAT_SF"/>
    <property type="match status" value="1"/>
</dbReference>
<dbReference type="AlphaFoldDB" id="A0A4U1B1Q9"/>
<dbReference type="SUPFAM" id="SSF55729">
    <property type="entry name" value="Acyl-CoA N-acyltransferases (Nat)"/>
    <property type="match status" value="1"/>
</dbReference>
<keyword evidence="2" id="KW-0012">Acyltransferase</keyword>
<reference evidence="4 5" key="1">
    <citation type="submission" date="2019-04" db="EMBL/GenBank/DDBJ databases">
        <title>Thalassotalea guangxiensis sp. nov., isolated from sediment of the coastal wetland.</title>
        <authorList>
            <person name="Zheng S."/>
            <person name="Zhang D."/>
        </authorList>
    </citation>
    <scope>NUCLEOTIDE SEQUENCE [LARGE SCALE GENOMIC DNA]</scope>
    <source>
        <strain evidence="4 5">ZS-4</strain>
    </source>
</reference>
<dbReference type="InterPro" id="IPR000182">
    <property type="entry name" value="GNAT_dom"/>
</dbReference>
<evidence type="ECO:0000259" key="3">
    <source>
        <dbReference type="PROSITE" id="PS51186"/>
    </source>
</evidence>
<keyword evidence="5" id="KW-1185">Reference proteome</keyword>
<accession>A0A4U1B1Q9</accession>
<dbReference type="Pfam" id="PF00583">
    <property type="entry name" value="Acetyltransf_1"/>
    <property type="match status" value="1"/>
</dbReference>
<dbReference type="PROSITE" id="PS51186">
    <property type="entry name" value="GNAT"/>
    <property type="match status" value="1"/>
</dbReference>
<dbReference type="Proteomes" id="UP000307999">
    <property type="component" value="Unassembled WGS sequence"/>
</dbReference>
<proteinExistence type="predicted"/>
<dbReference type="RefSeq" id="WP_136737163.1">
    <property type="nucleotide sequence ID" value="NZ_SWDB01000040.1"/>
</dbReference>
<protein>
    <submittedName>
        <fullName evidence="4">GNAT family N-acetyltransferase</fullName>
    </submittedName>
</protein>
<organism evidence="4 5">
    <name type="scientific">Thalassotalea mangrovi</name>
    <dbReference type="NCBI Taxonomy" id="2572245"/>
    <lineage>
        <taxon>Bacteria</taxon>
        <taxon>Pseudomonadati</taxon>
        <taxon>Pseudomonadota</taxon>
        <taxon>Gammaproteobacteria</taxon>
        <taxon>Alteromonadales</taxon>
        <taxon>Colwelliaceae</taxon>
        <taxon>Thalassotalea</taxon>
    </lineage>
</organism>
<dbReference type="InterPro" id="IPR016181">
    <property type="entry name" value="Acyl_CoA_acyltransferase"/>
</dbReference>
<evidence type="ECO:0000256" key="1">
    <source>
        <dbReference type="ARBA" id="ARBA00022679"/>
    </source>
</evidence>
<dbReference type="Gene3D" id="3.40.630.30">
    <property type="match status" value="1"/>
</dbReference>
<dbReference type="EMBL" id="SWDB01000040">
    <property type="protein sequence ID" value="TKB43252.1"/>
    <property type="molecule type" value="Genomic_DNA"/>
</dbReference>
<evidence type="ECO:0000313" key="5">
    <source>
        <dbReference type="Proteomes" id="UP000307999"/>
    </source>
</evidence>